<dbReference type="Pfam" id="PF13474">
    <property type="entry name" value="SnoaL_3"/>
    <property type="match status" value="1"/>
</dbReference>
<dbReference type="RefSeq" id="WP_039339932.1">
    <property type="nucleotide sequence ID" value="NZ_PGEZ01000001.1"/>
</dbReference>
<dbReference type="OrthoDB" id="9786718at2"/>
<dbReference type="SUPFAM" id="SSF54427">
    <property type="entry name" value="NTF2-like"/>
    <property type="match status" value="1"/>
</dbReference>
<dbReference type="PANTHER" id="PTHR34957:SF1">
    <property type="entry name" value="NUCLEAR TRANSPORT FACTOR 2 (NTF2) FAMILY PROTEIN"/>
    <property type="match status" value="1"/>
</dbReference>
<dbReference type="EMBL" id="PGEZ01000001">
    <property type="protein sequence ID" value="PJJ58100.1"/>
    <property type="molecule type" value="Genomic_DNA"/>
</dbReference>
<evidence type="ECO:0000313" key="2">
    <source>
        <dbReference type="EMBL" id="PJJ58100.1"/>
    </source>
</evidence>
<dbReference type="Gene3D" id="3.10.450.50">
    <property type="match status" value="1"/>
</dbReference>
<proteinExistence type="predicted"/>
<name>A0A0B2BQT6_9ACTN</name>
<evidence type="ECO:0000313" key="3">
    <source>
        <dbReference type="Proteomes" id="UP000230842"/>
    </source>
</evidence>
<evidence type="ECO:0000259" key="1">
    <source>
        <dbReference type="Pfam" id="PF13474"/>
    </source>
</evidence>
<dbReference type="InterPro" id="IPR037401">
    <property type="entry name" value="SnoaL-like"/>
</dbReference>
<sequence length="138" mass="14551">MAEAALERGILATHQALYDAIETGDLDLMESLWLPGEDTVCIFPGAEPVNGTAAIVRSWAMLMAQVGYVQFILTDVVVRRRGDVAVVTCTENVLAEAGAETEAVFTGGRGVASDVLVSTPGGWRLLSHHAGPVVDGEE</sequence>
<gene>
    <name evidence="2" type="ORF">CLV56_2345</name>
</gene>
<organism evidence="2 3">
    <name type="scientific">Mumia flava</name>
    <dbReference type="NCBI Taxonomy" id="1348852"/>
    <lineage>
        <taxon>Bacteria</taxon>
        <taxon>Bacillati</taxon>
        <taxon>Actinomycetota</taxon>
        <taxon>Actinomycetes</taxon>
        <taxon>Propionibacteriales</taxon>
        <taxon>Nocardioidaceae</taxon>
        <taxon>Mumia</taxon>
    </lineage>
</organism>
<dbReference type="Proteomes" id="UP000230842">
    <property type="component" value="Unassembled WGS sequence"/>
</dbReference>
<accession>A0A0B2BQT6</accession>
<comment type="caution">
    <text evidence="2">The sequence shown here is derived from an EMBL/GenBank/DDBJ whole genome shotgun (WGS) entry which is preliminary data.</text>
</comment>
<dbReference type="AlphaFoldDB" id="A0A0B2BQT6"/>
<dbReference type="InterPro" id="IPR032710">
    <property type="entry name" value="NTF2-like_dom_sf"/>
</dbReference>
<feature type="domain" description="SnoaL-like" evidence="1">
    <location>
        <begin position="10"/>
        <end position="131"/>
    </location>
</feature>
<reference evidence="2 3" key="1">
    <citation type="submission" date="2017-11" db="EMBL/GenBank/DDBJ databases">
        <title>Genomic Encyclopedia of Archaeal and Bacterial Type Strains, Phase II (KMG-II): From Individual Species to Whole Genera.</title>
        <authorList>
            <person name="Goeker M."/>
        </authorList>
    </citation>
    <scope>NUCLEOTIDE SEQUENCE [LARGE SCALE GENOMIC DNA]</scope>
    <source>
        <strain evidence="2 3">DSM 27763</strain>
    </source>
</reference>
<keyword evidence="3" id="KW-1185">Reference proteome</keyword>
<protein>
    <submittedName>
        <fullName evidence="2">SnoaL-like protein</fullName>
    </submittedName>
</protein>
<dbReference type="PANTHER" id="PTHR34957">
    <property type="entry name" value="NUCLEAR TRANSPORT FACTOR 2 (NTF2) FAMILY PROTEIN"/>
    <property type="match status" value="1"/>
</dbReference>